<dbReference type="Proteomes" id="UP000324832">
    <property type="component" value="Unassembled WGS sequence"/>
</dbReference>
<sequence length="78" mass="8845">MSLQRHEGKILNSLPYNMKRDVALEVHMSTLSKRPCCETWCSSCDPYPSCLATWWCGAETSATRCTSSRPASVSKRRF</sequence>
<dbReference type="AlphaFoldDB" id="A0A5E4QN56"/>
<proteinExistence type="predicted"/>
<organism evidence="1 2">
    <name type="scientific">Leptidea sinapis</name>
    <dbReference type="NCBI Taxonomy" id="189913"/>
    <lineage>
        <taxon>Eukaryota</taxon>
        <taxon>Metazoa</taxon>
        <taxon>Ecdysozoa</taxon>
        <taxon>Arthropoda</taxon>
        <taxon>Hexapoda</taxon>
        <taxon>Insecta</taxon>
        <taxon>Pterygota</taxon>
        <taxon>Neoptera</taxon>
        <taxon>Endopterygota</taxon>
        <taxon>Lepidoptera</taxon>
        <taxon>Glossata</taxon>
        <taxon>Ditrysia</taxon>
        <taxon>Papilionoidea</taxon>
        <taxon>Pieridae</taxon>
        <taxon>Dismorphiinae</taxon>
        <taxon>Leptidea</taxon>
    </lineage>
</organism>
<keyword evidence="2" id="KW-1185">Reference proteome</keyword>
<evidence type="ECO:0000313" key="2">
    <source>
        <dbReference type="Proteomes" id="UP000324832"/>
    </source>
</evidence>
<gene>
    <name evidence="1" type="ORF">LSINAPIS_LOCUS10048</name>
</gene>
<reference evidence="1 2" key="1">
    <citation type="submission" date="2017-07" db="EMBL/GenBank/DDBJ databases">
        <authorList>
            <person name="Talla V."/>
            <person name="Backstrom N."/>
        </authorList>
    </citation>
    <scope>NUCLEOTIDE SEQUENCE [LARGE SCALE GENOMIC DNA]</scope>
</reference>
<accession>A0A5E4QN56</accession>
<name>A0A5E4QN56_9NEOP</name>
<dbReference type="EMBL" id="FZQP02003978">
    <property type="protein sequence ID" value="VVC99108.1"/>
    <property type="molecule type" value="Genomic_DNA"/>
</dbReference>
<protein>
    <submittedName>
        <fullName evidence="1">Uncharacterized protein</fullName>
    </submittedName>
</protein>
<evidence type="ECO:0000313" key="1">
    <source>
        <dbReference type="EMBL" id="VVC99108.1"/>
    </source>
</evidence>